<dbReference type="Proteomes" id="UP000662770">
    <property type="component" value="Chromosome"/>
</dbReference>
<accession>A0ABX7QT59</accession>
<proteinExistence type="predicted"/>
<protein>
    <submittedName>
        <fullName evidence="1">Uncharacterized protein</fullName>
    </submittedName>
</protein>
<reference evidence="1 2" key="1">
    <citation type="submission" date="2021-03" db="EMBL/GenBank/DDBJ databases">
        <title>Novel species identification of genus Shewanella.</title>
        <authorList>
            <person name="Liu G."/>
            <person name="Zhang Q."/>
        </authorList>
    </citation>
    <scope>NUCLEOTIDE SEQUENCE [LARGE SCALE GENOMIC DNA]</scope>
    <source>
        <strain evidence="1 2">FJAT-51800</strain>
    </source>
</reference>
<keyword evidence="2" id="KW-1185">Reference proteome</keyword>
<evidence type="ECO:0000313" key="1">
    <source>
        <dbReference type="EMBL" id="QSX34614.1"/>
    </source>
</evidence>
<gene>
    <name evidence="1" type="ORF">JYB87_05070</name>
</gene>
<dbReference type="EMBL" id="CP071503">
    <property type="protein sequence ID" value="QSX34614.1"/>
    <property type="molecule type" value="Genomic_DNA"/>
</dbReference>
<evidence type="ECO:0000313" key="2">
    <source>
        <dbReference type="Proteomes" id="UP000662770"/>
    </source>
</evidence>
<organism evidence="1 2">
    <name type="scientific">Shewanella avicenniae</name>
    <dbReference type="NCBI Taxonomy" id="2814294"/>
    <lineage>
        <taxon>Bacteria</taxon>
        <taxon>Pseudomonadati</taxon>
        <taxon>Pseudomonadota</taxon>
        <taxon>Gammaproteobacteria</taxon>
        <taxon>Alteromonadales</taxon>
        <taxon>Shewanellaceae</taxon>
        <taxon>Shewanella</taxon>
    </lineage>
</organism>
<sequence length="156" mass="17405">MELVPQFVYPLDFTVSYFHRLIYADMQFNTIDLAKLINIFNLNAAPISLGAAKERWAAVEQSRQDVEEAAPRNGFRVGGDLRKWQTRSAVAFRDVGRRRVSKGRGTSIALWLWCGTSSSTTLANAVCNHAVISAKRSLVWRSHQAFATAGCNDCQP</sequence>
<dbReference type="RefSeq" id="WP_207355814.1">
    <property type="nucleotide sequence ID" value="NZ_CP071503.1"/>
</dbReference>
<name>A0ABX7QT59_9GAMM</name>